<evidence type="ECO:0000313" key="11">
    <source>
        <dbReference type="Proteomes" id="UP001150538"/>
    </source>
</evidence>
<dbReference type="PANTHER" id="PTHR48083:SF13">
    <property type="entry name" value="ACYL-COA DEHYDROGENASE FAMILY MEMBER 11"/>
    <property type="match status" value="1"/>
</dbReference>
<evidence type="ECO:0000256" key="6">
    <source>
        <dbReference type="RuleBase" id="RU362125"/>
    </source>
</evidence>
<organism evidence="10 11">
    <name type="scientific">Mycoemilia scoparia</name>
    <dbReference type="NCBI Taxonomy" id="417184"/>
    <lineage>
        <taxon>Eukaryota</taxon>
        <taxon>Fungi</taxon>
        <taxon>Fungi incertae sedis</taxon>
        <taxon>Zoopagomycota</taxon>
        <taxon>Kickxellomycotina</taxon>
        <taxon>Kickxellomycetes</taxon>
        <taxon>Kickxellales</taxon>
        <taxon>Kickxellaceae</taxon>
        <taxon>Mycoemilia</taxon>
    </lineage>
</organism>
<sequence length="500" mass="54948">MSSDCPIPKTRSKDGSATSSADVLLRKPQGGAIFGMSVKSIKTGKVKAKRTVTVLKVNNIKSKAPKAPLEQPSVPLLNNSHSISSLELDEAASPGFKQTKEALIKFINIECIPAEKIYREQQKSLSQQGINAIPQIVKDLQRKARKYRVWNLYLSEEFIGATRFSQYEYCQLFEVLSRSFLGTMATNCDIANTATMYMLAKHFPPTVKDKVLLPLIRGAIYTGVALSEPNVSSSDYTNLKTVIRRDGGSWVVNGQKSWVTNAGHPDCKFVAVFGRRCESDRGGALAFVPLDAPGVKFIGSHSTFGYDDAPEGFYDIQFDNVRVPLDMAISGKNTWAKMQGSLIPGRLHQCIRAIGMAERALDLLIARAAQRKTFGKPLLSQGTILNYIAESRADINLSRMLTYKAAKSFDTFGPFASTMDTSIAKMVVPTATGRVIDKAIQIFGAAGVGNEQPLASMWSKVRCLRITEGPDEVHKLQVARLEIKRFLSEQSCVLPTKPKL</sequence>
<dbReference type="Gene3D" id="1.10.540.10">
    <property type="entry name" value="Acyl-CoA dehydrogenase/oxidase, N-terminal domain"/>
    <property type="match status" value="1"/>
</dbReference>
<dbReference type="GO" id="GO:0005737">
    <property type="term" value="C:cytoplasm"/>
    <property type="evidence" value="ECO:0007669"/>
    <property type="project" value="TreeGrafter"/>
</dbReference>
<dbReference type="OrthoDB" id="434771at2759"/>
<name>A0A9W7ZV45_9FUNG</name>
<comment type="caution">
    <text evidence="10">The sequence shown here is derived from an EMBL/GenBank/DDBJ whole genome shotgun (WGS) entry which is preliminary data.</text>
</comment>
<dbReference type="EMBL" id="JANBPU010000239">
    <property type="protein sequence ID" value="KAJ1913782.1"/>
    <property type="molecule type" value="Genomic_DNA"/>
</dbReference>
<evidence type="ECO:0000259" key="8">
    <source>
        <dbReference type="Pfam" id="PF00441"/>
    </source>
</evidence>
<evidence type="ECO:0000256" key="7">
    <source>
        <dbReference type="SAM" id="MobiDB-lite"/>
    </source>
</evidence>
<keyword evidence="3 6" id="KW-0285">Flavoprotein</keyword>
<comment type="cofactor">
    <cofactor evidence="1 6">
        <name>FAD</name>
        <dbReference type="ChEBI" id="CHEBI:57692"/>
    </cofactor>
</comment>
<dbReference type="InterPro" id="IPR009075">
    <property type="entry name" value="AcylCo_DH/oxidase_C"/>
</dbReference>
<dbReference type="Gene3D" id="1.20.140.10">
    <property type="entry name" value="Butyryl-CoA Dehydrogenase, subunit A, domain 3"/>
    <property type="match status" value="1"/>
</dbReference>
<reference evidence="10" key="1">
    <citation type="submission" date="2022-07" db="EMBL/GenBank/DDBJ databases">
        <title>Phylogenomic reconstructions and comparative analyses of Kickxellomycotina fungi.</title>
        <authorList>
            <person name="Reynolds N.K."/>
            <person name="Stajich J.E."/>
            <person name="Barry K."/>
            <person name="Grigoriev I.V."/>
            <person name="Crous P."/>
            <person name="Smith M.E."/>
        </authorList>
    </citation>
    <scope>NUCLEOTIDE SEQUENCE</scope>
    <source>
        <strain evidence="10">NBRC 100468</strain>
    </source>
</reference>
<dbReference type="PANTHER" id="PTHR48083">
    <property type="entry name" value="MEDIUM-CHAIN SPECIFIC ACYL-COA DEHYDROGENASE, MITOCHONDRIAL-RELATED"/>
    <property type="match status" value="1"/>
</dbReference>
<proteinExistence type="inferred from homology"/>
<evidence type="ECO:0000259" key="9">
    <source>
        <dbReference type="Pfam" id="PF02770"/>
    </source>
</evidence>
<keyword evidence="11" id="KW-1185">Reference proteome</keyword>
<dbReference type="InterPro" id="IPR046373">
    <property type="entry name" value="Acyl-CoA_Oxase/DH_mid-dom_sf"/>
</dbReference>
<feature type="domain" description="Acyl-CoA oxidase/dehydrogenase middle" evidence="9">
    <location>
        <begin position="224"/>
        <end position="321"/>
    </location>
</feature>
<evidence type="ECO:0000256" key="3">
    <source>
        <dbReference type="ARBA" id="ARBA00022630"/>
    </source>
</evidence>
<dbReference type="GO" id="GO:0033539">
    <property type="term" value="P:fatty acid beta-oxidation using acyl-CoA dehydrogenase"/>
    <property type="evidence" value="ECO:0007669"/>
    <property type="project" value="TreeGrafter"/>
</dbReference>
<dbReference type="GO" id="GO:0050660">
    <property type="term" value="F:flavin adenine dinucleotide binding"/>
    <property type="evidence" value="ECO:0007669"/>
    <property type="project" value="InterPro"/>
</dbReference>
<dbReference type="Gene3D" id="2.40.110.10">
    <property type="entry name" value="Butyryl-CoA Dehydrogenase, subunit A, domain 2"/>
    <property type="match status" value="1"/>
</dbReference>
<feature type="domain" description="Acyl-CoA dehydrogenase/oxidase C-terminal" evidence="8">
    <location>
        <begin position="335"/>
        <end position="480"/>
    </location>
</feature>
<comment type="similarity">
    <text evidence="2 6">Belongs to the acyl-CoA dehydrogenase family.</text>
</comment>
<evidence type="ECO:0000256" key="4">
    <source>
        <dbReference type="ARBA" id="ARBA00022827"/>
    </source>
</evidence>
<feature type="region of interest" description="Disordered" evidence="7">
    <location>
        <begin position="1"/>
        <end position="22"/>
    </location>
</feature>
<keyword evidence="5 6" id="KW-0560">Oxidoreductase</keyword>
<accession>A0A9W7ZV45</accession>
<protein>
    <submittedName>
        <fullName evidence="10">Uncharacterized protein</fullName>
    </submittedName>
</protein>
<evidence type="ECO:0000256" key="1">
    <source>
        <dbReference type="ARBA" id="ARBA00001974"/>
    </source>
</evidence>
<dbReference type="Pfam" id="PF02770">
    <property type="entry name" value="Acyl-CoA_dh_M"/>
    <property type="match status" value="1"/>
</dbReference>
<dbReference type="GO" id="GO:0003995">
    <property type="term" value="F:acyl-CoA dehydrogenase activity"/>
    <property type="evidence" value="ECO:0007669"/>
    <property type="project" value="TreeGrafter"/>
</dbReference>
<dbReference type="InterPro" id="IPR037069">
    <property type="entry name" value="AcylCoA_DH/ox_N_sf"/>
</dbReference>
<dbReference type="AlphaFoldDB" id="A0A9W7ZV45"/>
<dbReference type="Pfam" id="PF00441">
    <property type="entry name" value="Acyl-CoA_dh_1"/>
    <property type="match status" value="1"/>
</dbReference>
<dbReference type="InterPro" id="IPR050741">
    <property type="entry name" value="Acyl-CoA_dehydrogenase"/>
</dbReference>
<evidence type="ECO:0000313" key="10">
    <source>
        <dbReference type="EMBL" id="KAJ1913782.1"/>
    </source>
</evidence>
<dbReference type="InterPro" id="IPR006091">
    <property type="entry name" value="Acyl-CoA_Oxase/DH_mid-dom"/>
</dbReference>
<dbReference type="SUPFAM" id="SSF47203">
    <property type="entry name" value="Acyl-CoA dehydrogenase C-terminal domain-like"/>
    <property type="match status" value="1"/>
</dbReference>
<evidence type="ECO:0000256" key="2">
    <source>
        <dbReference type="ARBA" id="ARBA00009347"/>
    </source>
</evidence>
<dbReference type="InterPro" id="IPR009100">
    <property type="entry name" value="AcylCoA_DH/oxidase_NM_dom_sf"/>
</dbReference>
<dbReference type="Proteomes" id="UP001150538">
    <property type="component" value="Unassembled WGS sequence"/>
</dbReference>
<evidence type="ECO:0000256" key="5">
    <source>
        <dbReference type="ARBA" id="ARBA00023002"/>
    </source>
</evidence>
<dbReference type="InterPro" id="IPR036250">
    <property type="entry name" value="AcylCo_DH-like_C"/>
</dbReference>
<dbReference type="SUPFAM" id="SSF56645">
    <property type="entry name" value="Acyl-CoA dehydrogenase NM domain-like"/>
    <property type="match status" value="1"/>
</dbReference>
<gene>
    <name evidence="10" type="ORF">H4219_005059</name>
</gene>
<keyword evidence="4 6" id="KW-0274">FAD</keyword>